<proteinExistence type="predicted"/>
<dbReference type="EMBL" id="CP045899">
    <property type="protein sequence ID" value="QQP41613.1"/>
    <property type="molecule type" value="Genomic_DNA"/>
</dbReference>
<evidence type="ECO:0000313" key="1">
    <source>
        <dbReference type="EMBL" id="QQP41613.1"/>
    </source>
</evidence>
<dbReference type="AlphaFoldDB" id="A0A7T8H1B9"/>
<reference evidence="2" key="1">
    <citation type="submission" date="2021-01" db="EMBL/GenBank/DDBJ databases">
        <title>Caligus Genome Assembly.</title>
        <authorList>
            <person name="Gallardo-Escarate C."/>
        </authorList>
    </citation>
    <scope>NUCLEOTIDE SEQUENCE [LARGE SCALE GENOMIC DNA]</scope>
</reference>
<sequence>MAKSATRSDYGWRRYCPPLRGLKKKVWPRGLLSPFQDGGVKWISKNAKFPRRPASSARPTMRKLL</sequence>
<keyword evidence="2" id="KW-1185">Reference proteome</keyword>
<evidence type="ECO:0000313" key="2">
    <source>
        <dbReference type="Proteomes" id="UP000595437"/>
    </source>
</evidence>
<protein>
    <submittedName>
        <fullName evidence="1">Uncharacterized protein</fullName>
    </submittedName>
</protein>
<accession>A0A7T8H1B9</accession>
<organism evidence="1 2">
    <name type="scientific">Caligus rogercresseyi</name>
    <name type="common">Sea louse</name>
    <dbReference type="NCBI Taxonomy" id="217165"/>
    <lineage>
        <taxon>Eukaryota</taxon>
        <taxon>Metazoa</taxon>
        <taxon>Ecdysozoa</taxon>
        <taxon>Arthropoda</taxon>
        <taxon>Crustacea</taxon>
        <taxon>Multicrustacea</taxon>
        <taxon>Hexanauplia</taxon>
        <taxon>Copepoda</taxon>
        <taxon>Siphonostomatoida</taxon>
        <taxon>Caligidae</taxon>
        <taxon>Caligus</taxon>
    </lineage>
</organism>
<gene>
    <name evidence="1" type="ORF">FKW44_016039</name>
</gene>
<name>A0A7T8H1B9_CALRO</name>
<dbReference type="Proteomes" id="UP000595437">
    <property type="component" value="Chromosome 10"/>
</dbReference>